<evidence type="ECO:0000313" key="1">
    <source>
        <dbReference type="EMBL" id="KKL87817.1"/>
    </source>
</evidence>
<dbReference type="EMBL" id="LAZR01020734">
    <property type="protein sequence ID" value="KKL87817.1"/>
    <property type="molecule type" value="Genomic_DNA"/>
</dbReference>
<name>A0A0F9IKT4_9ZZZZ</name>
<gene>
    <name evidence="1" type="ORF">LCGC14_1930910</name>
</gene>
<dbReference type="AlphaFoldDB" id="A0A0F9IKT4"/>
<sequence>MMGEKKEEFTVRIGPLLREVLDLQKVRIKEVTLDVVDSSDYNAGEILAKKVKQYV</sequence>
<organism evidence="1">
    <name type="scientific">marine sediment metagenome</name>
    <dbReference type="NCBI Taxonomy" id="412755"/>
    <lineage>
        <taxon>unclassified sequences</taxon>
        <taxon>metagenomes</taxon>
        <taxon>ecological metagenomes</taxon>
    </lineage>
</organism>
<reference evidence="1" key="1">
    <citation type="journal article" date="2015" name="Nature">
        <title>Complex archaea that bridge the gap between prokaryotes and eukaryotes.</title>
        <authorList>
            <person name="Spang A."/>
            <person name="Saw J.H."/>
            <person name="Jorgensen S.L."/>
            <person name="Zaremba-Niedzwiedzka K."/>
            <person name="Martijn J."/>
            <person name="Lind A.E."/>
            <person name="van Eijk R."/>
            <person name="Schleper C."/>
            <person name="Guy L."/>
            <person name="Ettema T.J."/>
        </authorList>
    </citation>
    <scope>NUCLEOTIDE SEQUENCE</scope>
</reference>
<accession>A0A0F9IKT4</accession>
<proteinExistence type="predicted"/>
<comment type="caution">
    <text evidence="1">The sequence shown here is derived from an EMBL/GenBank/DDBJ whole genome shotgun (WGS) entry which is preliminary data.</text>
</comment>
<protein>
    <submittedName>
        <fullName evidence="1">Uncharacterized protein</fullName>
    </submittedName>
</protein>